<feature type="transmembrane region" description="Helical" evidence="1">
    <location>
        <begin position="57"/>
        <end position="76"/>
    </location>
</feature>
<organism evidence="2 3">
    <name type="scientific">SAR86 cluster bacterium</name>
    <dbReference type="NCBI Taxonomy" id="2030880"/>
    <lineage>
        <taxon>Bacteria</taxon>
        <taxon>Pseudomonadati</taxon>
        <taxon>Pseudomonadota</taxon>
        <taxon>Gammaproteobacteria</taxon>
        <taxon>SAR86 cluster</taxon>
    </lineage>
</organism>
<dbReference type="EMBL" id="QOPI01000004">
    <property type="protein sequence ID" value="RCL45166.1"/>
    <property type="molecule type" value="Genomic_DNA"/>
</dbReference>
<evidence type="ECO:0000313" key="3">
    <source>
        <dbReference type="Proteomes" id="UP000252915"/>
    </source>
</evidence>
<protein>
    <submittedName>
        <fullName evidence="2">DUF3784 domain-containing protein</fullName>
    </submittedName>
</protein>
<name>A0A368C877_9GAMM</name>
<dbReference type="AlphaFoldDB" id="A0A368C877"/>
<sequence>MIVFFLTVIFVAVLYLAIGFLINKNNARYLLAGYNTMSEEKRKKFPIDSYLVFFKKFFTRMSIFSLLSALLFHLIFEVETAVMIWAIFQIIPYVYFVFQSLKY</sequence>
<reference evidence="2 3" key="1">
    <citation type="journal article" date="2018" name="Microbiome">
        <title>Fine metagenomic profile of the Mediterranean stratified and mixed water columns revealed by assembly and recruitment.</title>
        <authorList>
            <person name="Haro-Moreno J.M."/>
            <person name="Lopez-Perez M."/>
            <person name="De La Torre J.R."/>
            <person name="Picazo A."/>
            <person name="Camacho A."/>
            <person name="Rodriguez-Valera F."/>
        </authorList>
    </citation>
    <scope>NUCLEOTIDE SEQUENCE [LARGE SCALE GENOMIC DNA]</scope>
    <source>
        <strain evidence="2">MED-G78</strain>
    </source>
</reference>
<keyword evidence="1" id="KW-0812">Transmembrane</keyword>
<dbReference type="Proteomes" id="UP000252915">
    <property type="component" value="Unassembled WGS sequence"/>
</dbReference>
<feature type="transmembrane region" description="Helical" evidence="1">
    <location>
        <begin position="6"/>
        <end position="22"/>
    </location>
</feature>
<evidence type="ECO:0000256" key="1">
    <source>
        <dbReference type="SAM" id="Phobius"/>
    </source>
</evidence>
<accession>A0A368C877</accession>
<gene>
    <name evidence="2" type="ORF">DBW92_01315</name>
</gene>
<evidence type="ECO:0000313" key="2">
    <source>
        <dbReference type="EMBL" id="RCL45166.1"/>
    </source>
</evidence>
<proteinExistence type="predicted"/>
<comment type="caution">
    <text evidence="2">The sequence shown here is derived from an EMBL/GenBank/DDBJ whole genome shotgun (WGS) entry which is preliminary data.</text>
</comment>
<feature type="transmembrane region" description="Helical" evidence="1">
    <location>
        <begin position="82"/>
        <end position="98"/>
    </location>
</feature>
<keyword evidence="1" id="KW-1133">Transmembrane helix</keyword>
<dbReference type="InterPro" id="IPR017259">
    <property type="entry name" value="UCP037672"/>
</dbReference>
<keyword evidence="1" id="KW-0472">Membrane</keyword>
<dbReference type="Pfam" id="PF12650">
    <property type="entry name" value="DUF3784"/>
    <property type="match status" value="1"/>
</dbReference>